<dbReference type="RefSeq" id="WP_119352245.1">
    <property type="nucleotide sequence ID" value="NZ_QWET01000035.1"/>
</dbReference>
<dbReference type="Pfam" id="PF00756">
    <property type="entry name" value="Esterase"/>
    <property type="match status" value="1"/>
</dbReference>
<evidence type="ECO:0000313" key="3">
    <source>
        <dbReference type="Proteomes" id="UP000266441"/>
    </source>
</evidence>
<dbReference type="PANTHER" id="PTHR48098:SF1">
    <property type="entry name" value="DIACYLGLYCEROL ACYLTRANSFERASE_MYCOLYLTRANSFERASE AG85A"/>
    <property type="match status" value="1"/>
</dbReference>
<dbReference type="InterPro" id="IPR029058">
    <property type="entry name" value="AB_hydrolase_fold"/>
</dbReference>
<dbReference type="GO" id="GO:0016747">
    <property type="term" value="F:acyltransferase activity, transferring groups other than amino-acyl groups"/>
    <property type="evidence" value="ECO:0007669"/>
    <property type="project" value="TreeGrafter"/>
</dbReference>
<keyword evidence="3" id="KW-1185">Reference proteome</keyword>
<evidence type="ECO:0000256" key="1">
    <source>
        <dbReference type="SAM" id="SignalP"/>
    </source>
</evidence>
<reference evidence="2 3" key="1">
    <citation type="journal article" date="2015" name="Int. J. Syst. Evol. Microbiol.">
        <title>Mariniphaga sediminis sp. nov., isolated from coastal sediment.</title>
        <authorList>
            <person name="Wang F.Q."/>
            <person name="Shen Q.Y."/>
            <person name="Chen G.J."/>
            <person name="Du Z.J."/>
        </authorList>
    </citation>
    <scope>NUCLEOTIDE SEQUENCE [LARGE SCALE GENOMIC DNA]</scope>
    <source>
        <strain evidence="2 3">SY21</strain>
    </source>
</reference>
<dbReference type="Proteomes" id="UP000266441">
    <property type="component" value="Unassembled WGS sequence"/>
</dbReference>
<dbReference type="AlphaFoldDB" id="A0A399CT75"/>
<dbReference type="InterPro" id="IPR000801">
    <property type="entry name" value="Esterase-like"/>
</dbReference>
<comment type="caution">
    <text evidence="2">The sequence shown here is derived from an EMBL/GenBank/DDBJ whole genome shotgun (WGS) entry which is preliminary data.</text>
</comment>
<dbReference type="OrthoDB" id="9803578at2"/>
<protein>
    <recommendedName>
        <fullName evidence="4">Esterase</fullName>
    </recommendedName>
</protein>
<evidence type="ECO:0000313" key="2">
    <source>
        <dbReference type="EMBL" id="RIH62817.1"/>
    </source>
</evidence>
<gene>
    <name evidence="2" type="ORF">D1164_22930</name>
</gene>
<proteinExistence type="predicted"/>
<name>A0A399CT75_9BACT</name>
<dbReference type="PANTHER" id="PTHR48098">
    <property type="entry name" value="ENTEROCHELIN ESTERASE-RELATED"/>
    <property type="match status" value="1"/>
</dbReference>
<dbReference type="InterPro" id="IPR050583">
    <property type="entry name" value="Mycobacterial_A85_antigen"/>
</dbReference>
<dbReference type="EMBL" id="QWET01000035">
    <property type="protein sequence ID" value="RIH62817.1"/>
    <property type="molecule type" value="Genomic_DNA"/>
</dbReference>
<feature type="chain" id="PRO_5017326418" description="Esterase" evidence="1">
    <location>
        <begin position="30"/>
        <end position="747"/>
    </location>
</feature>
<keyword evidence="1" id="KW-0732">Signal</keyword>
<feature type="signal peptide" evidence="1">
    <location>
        <begin position="1"/>
        <end position="29"/>
    </location>
</feature>
<sequence>MNFFKSLFVVKTSLLHGCLLFFTFFSLDAQDAKIIDQSHYSNVLGEIRNYRVFLPQGYEKNSEKRYPVIYYYHGWSQRYFGSIRDFQADEGESNGGDNIANFAAQHDVIIIKADGFNRRPNEEYYLRPYNVSPVETYRQFPLYFPELVNHIDNKYRTIADRNHRAISGLSMGGFMTFWISGKYPHLVSCAGNFCGSTEFVVGPYDFPVEYRHQDMYKNYGGVNLRLNYGDKDFIRAYHQDMNKIWTQVIDNYEYKVYDAGHSTAGLSEMFEFLMKSFENPPAKPAKWNHIDVYPAFTVWDYQVNSDRNIPGFTILENVDRRGFKCSVRTFLPDGELMPSVKLSVTTPPIYNKDQFYQIYDLNPLTEELEINSIKSDNKGQLRIELDGGIQEIGINKIDDDPNLTVASYQIENHNWVTHNKKMDLSVRLLNKGVKAGNNVRAKLEATRKSVDILQAESVFDKIESGKIKQSSSTFSFRIKENEVEIERFKLTIYDEKGNEWTDFIDVPIMIDEPLIKDFIIADGKTFEVAAAGDDTVSVFLGKGNGDGKANPGESIVILAKDEGQNYRTLLHSSDPYVNPGGIHLRESDNWSSYDHVGGSAKYSIPVISSDSPEGHLIRFFAEYWLPDYPDHIIKRGVVEIQVEGTDTTSPELEWVKVLGDNIICAKFYDGGPIISANAKLTLKENPEQSFDIELYDNGEEGDLNNSDRVFSRKIEERGFGLYQIQVEAKDIFGNKMIKEHPEIIILH</sequence>
<dbReference type="Gene3D" id="3.40.50.1820">
    <property type="entry name" value="alpha/beta hydrolase"/>
    <property type="match status" value="1"/>
</dbReference>
<accession>A0A399CT75</accession>
<evidence type="ECO:0008006" key="4">
    <source>
        <dbReference type="Google" id="ProtNLM"/>
    </source>
</evidence>
<dbReference type="SUPFAM" id="SSF53474">
    <property type="entry name" value="alpha/beta-Hydrolases"/>
    <property type="match status" value="1"/>
</dbReference>
<organism evidence="2 3">
    <name type="scientific">Mariniphaga sediminis</name>
    <dbReference type="NCBI Taxonomy" id="1628158"/>
    <lineage>
        <taxon>Bacteria</taxon>
        <taxon>Pseudomonadati</taxon>
        <taxon>Bacteroidota</taxon>
        <taxon>Bacteroidia</taxon>
        <taxon>Marinilabiliales</taxon>
        <taxon>Prolixibacteraceae</taxon>
        <taxon>Mariniphaga</taxon>
    </lineage>
</organism>